<organism evidence="4 5">
    <name type="scientific">Sphaeroforma arctica JP610</name>
    <dbReference type="NCBI Taxonomy" id="667725"/>
    <lineage>
        <taxon>Eukaryota</taxon>
        <taxon>Ichthyosporea</taxon>
        <taxon>Ichthyophonida</taxon>
        <taxon>Sphaeroforma</taxon>
    </lineage>
</organism>
<protein>
    <submittedName>
        <fullName evidence="4">Uncharacterized protein</fullName>
    </submittedName>
</protein>
<dbReference type="RefSeq" id="XP_014151991.1">
    <property type="nucleotide sequence ID" value="XM_014296516.1"/>
</dbReference>
<dbReference type="Pfam" id="PF25115">
    <property type="entry name" value="Agd3_CE"/>
    <property type="match status" value="1"/>
</dbReference>
<feature type="chain" id="PRO_5005538238" evidence="1">
    <location>
        <begin position="23"/>
        <end position="651"/>
    </location>
</feature>
<dbReference type="Pfam" id="PF25116">
    <property type="entry name" value="CBM87_Agd3"/>
    <property type="match status" value="1"/>
</dbReference>
<dbReference type="EMBL" id="KQ242560">
    <property type="protein sequence ID" value="KNC78089.1"/>
    <property type="molecule type" value="Genomic_DNA"/>
</dbReference>
<dbReference type="GeneID" id="25909971"/>
<feature type="domain" description="Agd3 CBM87" evidence="3">
    <location>
        <begin position="33"/>
        <end position="272"/>
    </location>
</feature>
<dbReference type="eggNOG" id="ENOG502QR2R">
    <property type="taxonomic scope" value="Eukaryota"/>
</dbReference>
<feature type="domain" description="Agd3 deacetylase" evidence="2">
    <location>
        <begin position="286"/>
        <end position="520"/>
    </location>
</feature>
<keyword evidence="5" id="KW-1185">Reference proteome</keyword>
<dbReference type="Proteomes" id="UP000054560">
    <property type="component" value="Unassembled WGS sequence"/>
</dbReference>
<evidence type="ECO:0000256" key="1">
    <source>
        <dbReference type="SAM" id="SignalP"/>
    </source>
</evidence>
<evidence type="ECO:0000313" key="4">
    <source>
        <dbReference type="EMBL" id="KNC78089.1"/>
    </source>
</evidence>
<dbReference type="AlphaFoldDB" id="A0A0L0FMW9"/>
<dbReference type="InterPro" id="IPR056826">
    <property type="entry name" value="Agd3_CE"/>
</dbReference>
<evidence type="ECO:0000313" key="5">
    <source>
        <dbReference type="Proteomes" id="UP000054560"/>
    </source>
</evidence>
<gene>
    <name evidence="4" type="ORF">SARC_09467</name>
</gene>
<dbReference type="STRING" id="667725.A0A0L0FMW9"/>
<reference evidence="4 5" key="1">
    <citation type="submission" date="2011-02" db="EMBL/GenBank/DDBJ databases">
        <title>The Genome Sequence of Sphaeroforma arctica JP610.</title>
        <authorList>
            <consortium name="The Broad Institute Genome Sequencing Platform"/>
            <person name="Russ C."/>
            <person name="Cuomo C."/>
            <person name="Young S.K."/>
            <person name="Zeng Q."/>
            <person name="Gargeya S."/>
            <person name="Alvarado L."/>
            <person name="Berlin A."/>
            <person name="Chapman S.B."/>
            <person name="Chen Z."/>
            <person name="Freedman E."/>
            <person name="Gellesch M."/>
            <person name="Goldberg J."/>
            <person name="Griggs A."/>
            <person name="Gujja S."/>
            <person name="Heilman E."/>
            <person name="Heiman D."/>
            <person name="Howarth C."/>
            <person name="Mehta T."/>
            <person name="Neiman D."/>
            <person name="Pearson M."/>
            <person name="Roberts A."/>
            <person name="Saif S."/>
            <person name="Shea T."/>
            <person name="Shenoy N."/>
            <person name="Sisk P."/>
            <person name="Stolte C."/>
            <person name="Sykes S."/>
            <person name="White J."/>
            <person name="Yandava C."/>
            <person name="Burger G."/>
            <person name="Gray M.W."/>
            <person name="Holland P.W.H."/>
            <person name="King N."/>
            <person name="Lang F.B.F."/>
            <person name="Roger A.J."/>
            <person name="Ruiz-Trillo I."/>
            <person name="Haas B."/>
            <person name="Nusbaum C."/>
            <person name="Birren B."/>
        </authorList>
    </citation>
    <scope>NUCLEOTIDE SEQUENCE [LARGE SCALE GENOMIC DNA]</scope>
    <source>
        <strain evidence="4 5">JP610</strain>
    </source>
</reference>
<accession>A0A0L0FMW9</accession>
<evidence type="ECO:0000259" key="2">
    <source>
        <dbReference type="Pfam" id="PF25115"/>
    </source>
</evidence>
<feature type="signal peptide" evidence="1">
    <location>
        <begin position="1"/>
        <end position="22"/>
    </location>
</feature>
<dbReference type="OrthoDB" id="2113314at2759"/>
<dbReference type="InterPro" id="IPR056827">
    <property type="entry name" value="CBM87_Agd3"/>
</dbReference>
<sequence length="651" mass="71789">MSIQAPRKAIACVLYATALCAAQTISSFDIGLRTLIISSDSQLQVLPEEIIKSYGAAYDIVTLDAQGGLALDLIDPATSNPRYNSIVQTSATLGYFNNGAWVGNALGANKAVLDDYCAKYGVRRVMLNSAPYDVADSAITELVGRESTAETSVSITAEAVTAQLPNVVKPGVVIKVGNEHEFSGNTYWLNPTYVNQSLNWDNHITTFLEMKFLVTANDATQIPEIAGSIGTAIGGIVHKNVAANNTESMYFFCTANSFGLHGPTLAHAWFPWVTRGLFIGQRKVLLDAQIDDFYLDTPQYNTTLDRQATDGEYDPPFGYRITANDLSFHVNEQNSINAASAPGSNFKIQIAFNGKGYGEFANYQTSGGNYLPDVNPQSILQFNEFYWLTHTWNHIDMYCIESKCLPASTYIDPNVAACNDWATGACNYNEPIYPASGFTPYEYNYYELTKNINFASTVLNVAAYPNRWSGNSIVTPRISGLNYTESIRAMLQAGLRYATGDNSRTDLEPENSWHPFNPQVKVGPGGELLSAAEVTAFENQMQAAYQAQSILVIPRFATRVYFDVATKLQLQMEHNSFYGPTCYGYQQTEIPVAGGFKCNVNTFKYPRDLTTDEVFAVEGFETARNLLLMRADPYMFHQVGVQLKFPMAANI</sequence>
<keyword evidence="1" id="KW-0732">Signal</keyword>
<name>A0A0L0FMW9_9EUKA</name>
<evidence type="ECO:0000259" key="3">
    <source>
        <dbReference type="Pfam" id="PF25116"/>
    </source>
</evidence>
<proteinExistence type="predicted"/>